<organism evidence="2 3">
    <name type="scientific">Rhodotorula diobovata</name>
    <dbReference type="NCBI Taxonomy" id="5288"/>
    <lineage>
        <taxon>Eukaryota</taxon>
        <taxon>Fungi</taxon>
        <taxon>Dikarya</taxon>
        <taxon>Basidiomycota</taxon>
        <taxon>Pucciniomycotina</taxon>
        <taxon>Microbotryomycetes</taxon>
        <taxon>Sporidiobolales</taxon>
        <taxon>Sporidiobolaceae</taxon>
        <taxon>Rhodotorula</taxon>
    </lineage>
</organism>
<name>A0A5C5FTD4_9BASI</name>
<feature type="compositionally biased region" description="Gly residues" evidence="1">
    <location>
        <begin position="189"/>
        <end position="202"/>
    </location>
</feature>
<proteinExistence type="predicted"/>
<dbReference type="Proteomes" id="UP000311382">
    <property type="component" value="Unassembled WGS sequence"/>
</dbReference>
<reference evidence="2 3" key="1">
    <citation type="submission" date="2019-03" db="EMBL/GenBank/DDBJ databases">
        <title>Rhodosporidium diobovatum UCD-FST 08-225 genome sequencing, assembly, and annotation.</title>
        <authorList>
            <person name="Fakankun I.U."/>
            <person name="Fristensky B."/>
            <person name="Levin D.B."/>
        </authorList>
    </citation>
    <scope>NUCLEOTIDE SEQUENCE [LARGE SCALE GENOMIC DNA]</scope>
    <source>
        <strain evidence="2 3">UCD-FST 08-225</strain>
    </source>
</reference>
<sequence length="231" mass="24675">MHGSTFPSAVMRFSLPDERTRFDRWMDESEDTWDEVKRTEPAGFALALVLAEKADRDCGRAQCDPSLPPSHLPALEAANQSAKAARRRAESALVDGHAALVLTKRGGDEMQRLSEGIKKCMTRQDEVEAWAQQASAAARHYSPHSPDPASPAAYATLLEKARLGAALARYLGALESEADDFLRLRCGGGGTRSGAGGAGTGRGEVRGRTVEGGSALGRVVEREEEEEGLGA</sequence>
<evidence type="ECO:0000313" key="2">
    <source>
        <dbReference type="EMBL" id="TNY20157.1"/>
    </source>
</evidence>
<dbReference type="EMBL" id="SOZI01000074">
    <property type="protein sequence ID" value="TNY20157.1"/>
    <property type="molecule type" value="Genomic_DNA"/>
</dbReference>
<dbReference type="AlphaFoldDB" id="A0A5C5FTD4"/>
<protein>
    <submittedName>
        <fullName evidence="2">Uncharacterized protein</fullName>
    </submittedName>
</protein>
<keyword evidence="3" id="KW-1185">Reference proteome</keyword>
<evidence type="ECO:0000313" key="3">
    <source>
        <dbReference type="Proteomes" id="UP000311382"/>
    </source>
</evidence>
<accession>A0A5C5FTD4</accession>
<evidence type="ECO:0000256" key="1">
    <source>
        <dbReference type="SAM" id="MobiDB-lite"/>
    </source>
</evidence>
<feature type="compositionally biased region" description="Acidic residues" evidence="1">
    <location>
        <begin position="222"/>
        <end position="231"/>
    </location>
</feature>
<comment type="caution">
    <text evidence="2">The sequence shown here is derived from an EMBL/GenBank/DDBJ whole genome shotgun (WGS) entry which is preliminary data.</text>
</comment>
<feature type="region of interest" description="Disordered" evidence="1">
    <location>
        <begin position="189"/>
        <end position="231"/>
    </location>
</feature>
<gene>
    <name evidence="2" type="ORF">DMC30DRAFT_417205</name>
</gene>